<dbReference type="InterPro" id="IPR029510">
    <property type="entry name" value="Ald_DH_CS_GLU"/>
</dbReference>
<feature type="domain" description="Aldehyde dehydrogenase" evidence="6">
    <location>
        <begin position="32"/>
        <end position="490"/>
    </location>
</feature>
<feature type="active site" evidence="4">
    <location>
        <position position="266"/>
    </location>
</feature>
<dbReference type="FunFam" id="3.40.605.10:FF:000026">
    <property type="entry name" value="Aldehyde dehydrogenase, putative"/>
    <property type="match status" value="1"/>
</dbReference>
<dbReference type="PANTHER" id="PTHR11699">
    <property type="entry name" value="ALDEHYDE DEHYDROGENASE-RELATED"/>
    <property type="match status" value="1"/>
</dbReference>
<sequence length="497" mass="54727">MEAIDYNLKPKVKKFLEGFIGLYINGEYVPAVNGETFDVINPANEEVIAQVSEAQTEDIDIAVRAARKAFDEGEWSEMKAATRSHLLYKFADLLEENREELAQLESLDNGKPYKVALTDDVDGSIQHFRYYSGFATKIQGKTTQVSPEYVNYTVHEPVGVVGQIIPWNFPLLMAAWKLGSALAVGCTVVIKPASETPLSLLYIAKLFKEAGFPDGVVNITPGSGRVAGEAIITHKMVDKLSFTGSTAVGKEVMKKAADQIKGVTLELGGKSPAIILEDANLEEAIEGAFNGTMYNHGQNCSACTRIYVHRKHYEQVVQALAERVNMLKLGPGMDPETDMGPLVSAKQQQTVLGYIEQGKREGARLVTGDEKAFNKGYFVQPAIFADVEDDMAIAREEIFGPVMSVLVFDTVEEVIKRTNDSDYGLAASIWTENIKTGHYISRKLQAGTVWINDVGLEWESMPFGGYKQSGIGREMGGEYGLENYTEVKSVYVNIKQK</sequence>
<dbReference type="AlphaFoldDB" id="A0A9X8RED0"/>
<evidence type="ECO:0000256" key="1">
    <source>
        <dbReference type="ARBA" id="ARBA00009986"/>
    </source>
</evidence>
<gene>
    <name evidence="7" type="ORF">SAMN05878482_11230</name>
</gene>
<dbReference type="InterPro" id="IPR015590">
    <property type="entry name" value="Aldehyde_DH_dom"/>
</dbReference>
<evidence type="ECO:0000313" key="8">
    <source>
        <dbReference type="Proteomes" id="UP000185829"/>
    </source>
</evidence>
<evidence type="ECO:0000256" key="2">
    <source>
        <dbReference type="ARBA" id="ARBA00023002"/>
    </source>
</evidence>
<reference evidence="7 8" key="1">
    <citation type="submission" date="2017-01" db="EMBL/GenBank/DDBJ databases">
        <authorList>
            <person name="Varghese N."/>
            <person name="Submissions S."/>
        </authorList>
    </citation>
    <scope>NUCLEOTIDE SEQUENCE [LARGE SCALE GENOMIC DNA]</scope>
    <source>
        <strain evidence="7 8">RUG2-6</strain>
    </source>
</reference>
<dbReference type="RefSeq" id="WP_076372417.1">
    <property type="nucleotide sequence ID" value="NZ_FTMX01000012.1"/>
</dbReference>
<dbReference type="GO" id="GO:0016620">
    <property type="term" value="F:oxidoreductase activity, acting on the aldehyde or oxo group of donors, NAD or NADP as acceptor"/>
    <property type="evidence" value="ECO:0007669"/>
    <property type="project" value="InterPro"/>
</dbReference>
<protein>
    <submittedName>
        <fullName evidence="7">Aldehyde dehydrogenase (NAD+)</fullName>
    </submittedName>
</protein>
<dbReference type="Gene3D" id="3.40.605.10">
    <property type="entry name" value="Aldehyde Dehydrogenase, Chain A, domain 1"/>
    <property type="match status" value="1"/>
</dbReference>
<proteinExistence type="inferred from homology"/>
<evidence type="ECO:0000256" key="3">
    <source>
        <dbReference type="ARBA" id="ARBA00023027"/>
    </source>
</evidence>
<evidence type="ECO:0000256" key="4">
    <source>
        <dbReference type="PROSITE-ProRule" id="PRU10007"/>
    </source>
</evidence>
<dbReference type="Proteomes" id="UP000185829">
    <property type="component" value="Unassembled WGS sequence"/>
</dbReference>
<dbReference type="Pfam" id="PF00171">
    <property type="entry name" value="Aldedh"/>
    <property type="match status" value="1"/>
</dbReference>
<organism evidence="7 8">
    <name type="scientific">Peribacillus simplex</name>
    <dbReference type="NCBI Taxonomy" id="1478"/>
    <lineage>
        <taxon>Bacteria</taxon>
        <taxon>Bacillati</taxon>
        <taxon>Bacillota</taxon>
        <taxon>Bacilli</taxon>
        <taxon>Bacillales</taxon>
        <taxon>Bacillaceae</taxon>
        <taxon>Peribacillus</taxon>
    </lineage>
</organism>
<dbReference type="PROSITE" id="PS00687">
    <property type="entry name" value="ALDEHYDE_DEHYDR_GLU"/>
    <property type="match status" value="1"/>
</dbReference>
<keyword evidence="2 5" id="KW-0560">Oxidoreductase</keyword>
<dbReference type="InterPro" id="IPR016163">
    <property type="entry name" value="Ald_DH_C"/>
</dbReference>
<evidence type="ECO:0000256" key="5">
    <source>
        <dbReference type="RuleBase" id="RU003345"/>
    </source>
</evidence>
<dbReference type="FunFam" id="3.40.605.10:FF:000011">
    <property type="entry name" value="ALD5p Mitochondrial aldehyde dehydrogenase"/>
    <property type="match status" value="1"/>
</dbReference>
<evidence type="ECO:0000313" key="7">
    <source>
        <dbReference type="EMBL" id="SIS07800.1"/>
    </source>
</evidence>
<comment type="caution">
    <text evidence="7">The sequence shown here is derived from an EMBL/GenBank/DDBJ whole genome shotgun (WGS) entry which is preliminary data.</text>
</comment>
<dbReference type="Gene3D" id="3.40.309.10">
    <property type="entry name" value="Aldehyde Dehydrogenase, Chain A, domain 2"/>
    <property type="match status" value="1"/>
</dbReference>
<dbReference type="GO" id="GO:0019752">
    <property type="term" value="P:carboxylic acid metabolic process"/>
    <property type="evidence" value="ECO:0007669"/>
    <property type="project" value="UniProtKB-ARBA"/>
</dbReference>
<dbReference type="InterPro" id="IPR016161">
    <property type="entry name" value="Ald_DH/histidinol_DH"/>
</dbReference>
<dbReference type="EMBL" id="FTMX01000012">
    <property type="protein sequence ID" value="SIS07800.1"/>
    <property type="molecule type" value="Genomic_DNA"/>
</dbReference>
<keyword evidence="3" id="KW-0520">NAD</keyword>
<dbReference type="FunFam" id="3.40.309.10:FF:000001">
    <property type="entry name" value="Mitochondrial aldehyde dehydrogenase 2"/>
    <property type="match status" value="1"/>
</dbReference>
<dbReference type="SUPFAM" id="SSF53720">
    <property type="entry name" value="ALDH-like"/>
    <property type="match status" value="1"/>
</dbReference>
<comment type="similarity">
    <text evidence="1 5">Belongs to the aldehyde dehydrogenase family.</text>
</comment>
<accession>A0A9X8RED0</accession>
<evidence type="ECO:0000259" key="6">
    <source>
        <dbReference type="Pfam" id="PF00171"/>
    </source>
</evidence>
<dbReference type="InterPro" id="IPR016162">
    <property type="entry name" value="Ald_DH_N"/>
</dbReference>
<name>A0A9X8RED0_9BACI</name>